<proteinExistence type="predicted"/>
<feature type="compositionally biased region" description="Basic and acidic residues" evidence="1">
    <location>
        <begin position="395"/>
        <end position="407"/>
    </location>
</feature>
<reference evidence="2" key="1">
    <citation type="journal article" date="2020" name="Stud. Mycol.">
        <title>101 Dothideomycetes genomes: a test case for predicting lifestyles and emergence of pathogens.</title>
        <authorList>
            <person name="Haridas S."/>
            <person name="Albert R."/>
            <person name="Binder M."/>
            <person name="Bloem J."/>
            <person name="Labutti K."/>
            <person name="Salamov A."/>
            <person name="Andreopoulos B."/>
            <person name="Baker S."/>
            <person name="Barry K."/>
            <person name="Bills G."/>
            <person name="Bluhm B."/>
            <person name="Cannon C."/>
            <person name="Castanera R."/>
            <person name="Culley D."/>
            <person name="Daum C."/>
            <person name="Ezra D."/>
            <person name="Gonzalez J."/>
            <person name="Henrissat B."/>
            <person name="Kuo A."/>
            <person name="Liang C."/>
            <person name="Lipzen A."/>
            <person name="Lutzoni F."/>
            <person name="Magnuson J."/>
            <person name="Mondo S."/>
            <person name="Nolan M."/>
            <person name="Ohm R."/>
            <person name="Pangilinan J."/>
            <person name="Park H.-J."/>
            <person name="Ramirez L."/>
            <person name="Alfaro M."/>
            <person name="Sun H."/>
            <person name="Tritt A."/>
            <person name="Yoshinaga Y."/>
            <person name="Zwiers L.-H."/>
            <person name="Turgeon B."/>
            <person name="Goodwin S."/>
            <person name="Spatafora J."/>
            <person name="Crous P."/>
            <person name="Grigoriev I."/>
        </authorList>
    </citation>
    <scope>NUCLEOTIDE SEQUENCE</scope>
    <source>
        <strain evidence="2">ATCC 74209</strain>
    </source>
</reference>
<evidence type="ECO:0000313" key="2">
    <source>
        <dbReference type="EMBL" id="KAF2198668.1"/>
    </source>
</evidence>
<sequence>MPRPKRTKINSTRAPQPKQPTPATPARQNSTKKTSEHIPESGDDSDGLVYKSARKRIRYPWEPEPVVGANYSMSGALAVASGAEPNVSDLKSRSPHAGVSSKALERPSVNPRNDVGDHVDLNLEPQARVASPGTQEKTTSAVSYLGANDLEDTTNFSFTSMNSKSSPLIHPSSALKVHGTPAMETSILANFRRRPRQASILRMVHQNTDVEDNDLTGLDDLDDFNPDDESTPLHLQKRPQEETDVSALRSSTSSTNSKKRKLASWEGHNKSASSEKRRKSSPDDHHESSPTQNRHKSVSPEIHVPRSSPPYDPPSGSDIEKSRATSVDLPEPVAETCEELVPQTQANLELMSETMAPPRSSSTVPDTNEEIGGRNMKRQTRQTRQRKQGMGGGADHNESDAEEERPLRSKGKKKTQPAALSTAKLQSLLPKRRTAPPRERDVFDIDGSDDTGDHEVDSDQDELQRPATRHAPASKKLARSQVIKKGAVKAKAKVRKSEKAAASARQGARTYGRRTSSDKENERIFVYDAEPEEAEGTTETAVKASKPAALAAVAKKFQEVDAWEMEFETVEGENGQSSPWR</sequence>
<feature type="region of interest" description="Disordered" evidence="1">
    <location>
        <begin position="85"/>
        <end position="119"/>
    </location>
</feature>
<dbReference type="OrthoDB" id="5423493at2759"/>
<feature type="compositionally biased region" description="Basic and acidic residues" evidence="1">
    <location>
        <begin position="267"/>
        <end position="288"/>
    </location>
</feature>
<organism evidence="2 3">
    <name type="scientific">Delitschia confertaspora ATCC 74209</name>
    <dbReference type="NCBI Taxonomy" id="1513339"/>
    <lineage>
        <taxon>Eukaryota</taxon>
        <taxon>Fungi</taxon>
        <taxon>Dikarya</taxon>
        <taxon>Ascomycota</taxon>
        <taxon>Pezizomycotina</taxon>
        <taxon>Dothideomycetes</taxon>
        <taxon>Pleosporomycetidae</taxon>
        <taxon>Pleosporales</taxon>
        <taxon>Delitschiaceae</taxon>
        <taxon>Delitschia</taxon>
    </lineage>
</organism>
<feature type="compositionally biased region" description="Acidic residues" evidence="1">
    <location>
        <begin position="211"/>
        <end position="230"/>
    </location>
</feature>
<gene>
    <name evidence="2" type="ORF">GQ43DRAFT_147876</name>
</gene>
<evidence type="ECO:0000256" key="1">
    <source>
        <dbReference type="SAM" id="MobiDB-lite"/>
    </source>
</evidence>
<accession>A0A9P4MT41</accession>
<feature type="compositionally biased region" description="Basic residues" evidence="1">
    <location>
        <begin position="486"/>
        <end position="496"/>
    </location>
</feature>
<dbReference type="Proteomes" id="UP000799536">
    <property type="component" value="Unassembled WGS sequence"/>
</dbReference>
<evidence type="ECO:0000313" key="3">
    <source>
        <dbReference type="Proteomes" id="UP000799536"/>
    </source>
</evidence>
<feature type="compositionally biased region" description="Basic residues" evidence="1">
    <location>
        <begin position="375"/>
        <end position="387"/>
    </location>
</feature>
<feature type="region of interest" description="Disordered" evidence="1">
    <location>
        <begin position="211"/>
        <end position="541"/>
    </location>
</feature>
<name>A0A9P4MT41_9PLEO</name>
<dbReference type="EMBL" id="ML994126">
    <property type="protein sequence ID" value="KAF2198668.1"/>
    <property type="molecule type" value="Genomic_DNA"/>
</dbReference>
<feature type="compositionally biased region" description="Basic and acidic residues" evidence="1">
    <location>
        <begin position="515"/>
        <end position="525"/>
    </location>
</feature>
<comment type="caution">
    <text evidence="2">The sequence shown here is derived from an EMBL/GenBank/DDBJ whole genome shotgun (WGS) entry which is preliminary data.</text>
</comment>
<feature type="region of interest" description="Disordered" evidence="1">
    <location>
        <begin position="1"/>
        <end position="49"/>
    </location>
</feature>
<dbReference type="AlphaFoldDB" id="A0A9P4MT41"/>
<keyword evidence="3" id="KW-1185">Reference proteome</keyword>
<protein>
    <submittedName>
        <fullName evidence="2">Uncharacterized protein</fullName>
    </submittedName>
</protein>